<dbReference type="PRINTS" id="PR00193">
    <property type="entry name" value="MYOSINHEAVY"/>
</dbReference>
<dbReference type="SUPFAM" id="SSF47031">
    <property type="entry name" value="Second domain of FERM"/>
    <property type="match status" value="2"/>
</dbReference>
<dbReference type="InterPro" id="IPR038185">
    <property type="entry name" value="MyTH4_dom_sf"/>
</dbReference>
<dbReference type="PROSITE" id="PS50057">
    <property type="entry name" value="FERM_3"/>
    <property type="match status" value="2"/>
</dbReference>
<evidence type="ECO:0000259" key="14">
    <source>
        <dbReference type="PROSITE" id="PS51456"/>
    </source>
</evidence>
<dbReference type="GO" id="GO:0003779">
    <property type="term" value="F:actin binding"/>
    <property type="evidence" value="ECO:0007669"/>
    <property type="project" value="UniProtKB-KW"/>
</dbReference>
<dbReference type="PROSITE" id="PS50200">
    <property type="entry name" value="RA"/>
    <property type="match status" value="2"/>
</dbReference>
<dbReference type="InterPro" id="IPR001609">
    <property type="entry name" value="Myosin_head_motor_dom-like"/>
</dbReference>
<comment type="similarity">
    <text evidence="2 9">Belongs to the TRAFAC class myosin-kinesin ATPase superfamily. Myosin family.</text>
</comment>
<feature type="region of interest" description="Disordered" evidence="10">
    <location>
        <begin position="1071"/>
        <end position="1145"/>
    </location>
</feature>
<dbReference type="Gene3D" id="1.20.120.720">
    <property type="entry name" value="Myosin VI head, motor domain, U50 subdomain"/>
    <property type="match status" value="1"/>
</dbReference>
<evidence type="ECO:0000256" key="8">
    <source>
        <dbReference type="ARBA" id="ARBA00023175"/>
    </source>
</evidence>
<dbReference type="SMART" id="SM00139">
    <property type="entry name" value="MyTH4"/>
    <property type="match status" value="2"/>
</dbReference>
<dbReference type="CDD" id="cd17208">
    <property type="entry name" value="FERM_F1_DdMyo7_like"/>
    <property type="match status" value="2"/>
</dbReference>
<dbReference type="GO" id="GO:0005524">
    <property type="term" value="F:ATP binding"/>
    <property type="evidence" value="ECO:0007669"/>
    <property type="project" value="UniProtKB-UniRule"/>
</dbReference>
<dbReference type="SUPFAM" id="SSF52540">
    <property type="entry name" value="P-loop containing nucleoside triphosphate hydrolases"/>
    <property type="match status" value="1"/>
</dbReference>
<dbReference type="InterPro" id="IPR051724">
    <property type="entry name" value="Actin_motor_Myosin"/>
</dbReference>
<keyword evidence="3" id="KW-0343">GTPase activation</keyword>
<dbReference type="Pfam" id="PF00612">
    <property type="entry name" value="IQ"/>
    <property type="match status" value="2"/>
</dbReference>
<feature type="compositionally biased region" description="Pro residues" evidence="10">
    <location>
        <begin position="988"/>
        <end position="1000"/>
    </location>
</feature>
<dbReference type="SMART" id="SM00295">
    <property type="entry name" value="B41"/>
    <property type="match status" value="2"/>
</dbReference>
<comment type="subcellular location">
    <subcellularLocation>
        <location evidence="1">Cytoplasm</location>
    </subcellularLocation>
</comment>
<feature type="domain" description="FERM" evidence="11">
    <location>
        <begin position="1370"/>
        <end position="1688"/>
    </location>
</feature>
<feature type="region of interest" description="Actin-binding" evidence="9">
    <location>
        <begin position="592"/>
        <end position="614"/>
    </location>
</feature>
<dbReference type="InterPro" id="IPR014352">
    <property type="entry name" value="FERM/acyl-CoA-bd_prot_sf"/>
</dbReference>
<feature type="compositionally biased region" description="Polar residues" evidence="10">
    <location>
        <begin position="1002"/>
        <end position="1015"/>
    </location>
</feature>
<feature type="region of interest" description="Disordered" evidence="10">
    <location>
        <begin position="951"/>
        <end position="1025"/>
    </location>
</feature>
<keyword evidence="16" id="KW-1185">Reference proteome</keyword>
<dbReference type="Gene3D" id="3.10.20.90">
    <property type="entry name" value="Phosphatidylinositol 3-kinase Catalytic Subunit, Chain A, domain 1"/>
    <property type="match status" value="2"/>
</dbReference>
<dbReference type="InterPro" id="IPR000857">
    <property type="entry name" value="MyTH4_dom"/>
</dbReference>
<dbReference type="Pfam" id="PF00784">
    <property type="entry name" value="MyTH4"/>
    <property type="match status" value="2"/>
</dbReference>
<organism evidence="15 16">
    <name type="scientific">Polypedilum vanderplanki</name>
    <name type="common">Sleeping chironomid midge</name>
    <dbReference type="NCBI Taxonomy" id="319348"/>
    <lineage>
        <taxon>Eukaryota</taxon>
        <taxon>Metazoa</taxon>
        <taxon>Ecdysozoa</taxon>
        <taxon>Arthropoda</taxon>
        <taxon>Hexapoda</taxon>
        <taxon>Insecta</taxon>
        <taxon>Pterygota</taxon>
        <taxon>Neoptera</taxon>
        <taxon>Endopterygota</taxon>
        <taxon>Diptera</taxon>
        <taxon>Nematocera</taxon>
        <taxon>Chironomoidea</taxon>
        <taxon>Chironomidae</taxon>
        <taxon>Chironominae</taxon>
        <taxon>Polypedilum</taxon>
        <taxon>Polypedilum</taxon>
    </lineage>
</organism>
<dbReference type="Gene3D" id="1.10.10.820">
    <property type="match status" value="1"/>
</dbReference>
<evidence type="ECO:0000259" key="11">
    <source>
        <dbReference type="PROSITE" id="PS50057"/>
    </source>
</evidence>
<evidence type="ECO:0000256" key="3">
    <source>
        <dbReference type="ARBA" id="ARBA00022468"/>
    </source>
</evidence>
<dbReference type="Pfam" id="PF21989">
    <property type="entry name" value="RA_2"/>
    <property type="match status" value="2"/>
</dbReference>
<dbReference type="GO" id="GO:0007165">
    <property type="term" value="P:signal transduction"/>
    <property type="evidence" value="ECO:0007669"/>
    <property type="project" value="InterPro"/>
</dbReference>
<evidence type="ECO:0000256" key="10">
    <source>
        <dbReference type="SAM" id="MobiDB-lite"/>
    </source>
</evidence>
<feature type="domain" description="MyTH4" evidence="13">
    <location>
        <begin position="1215"/>
        <end position="1365"/>
    </location>
</feature>
<dbReference type="SUPFAM" id="SSF50729">
    <property type="entry name" value="PH domain-like"/>
    <property type="match status" value="2"/>
</dbReference>
<evidence type="ECO:0000256" key="9">
    <source>
        <dbReference type="PROSITE-ProRule" id="PRU00782"/>
    </source>
</evidence>
<dbReference type="PANTHER" id="PTHR46049">
    <property type="entry name" value="AGAP003327-PA"/>
    <property type="match status" value="1"/>
</dbReference>
<evidence type="ECO:0000256" key="1">
    <source>
        <dbReference type="ARBA" id="ARBA00004496"/>
    </source>
</evidence>
<evidence type="ECO:0000259" key="12">
    <source>
        <dbReference type="PROSITE" id="PS50200"/>
    </source>
</evidence>
<dbReference type="SMART" id="SM00015">
    <property type="entry name" value="IQ"/>
    <property type="match status" value="3"/>
</dbReference>
<protein>
    <submittedName>
        <fullName evidence="15">Uncharacterized protein</fullName>
    </submittedName>
</protein>
<gene>
    <name evidence="15" type="ORF">PVAND_002878</name>
</gene>
<evidence type="ECO:0000256" key="6">
    <source>
        <dbReference type="ARBA" id="ARBA00022840"/>
    </source>
</evidence>
<keyword evidence="6 9" id="KW-0067">ATP-binding</keyword>
<feature type="domain" description="MyTH4" evidence="13">
    <location>
        <begin position="1777"/>
        <end position="1937"/>
    </location>
</feature>
<keyword evidence="8 9" id="KW-0505">Motor protein</keyword>
<dbReference type="Pfam" id="PF02174">
    <property type="entry name" value="IRS"/>
    <property type="match status" value="1"/>
</dbReference>
<dbReference type="PROSITE" id="PS51016">
    <property type="entry name" value="MYTH4"/>
    <property type="match status" value="2"/>
</dbReference>
<evidence type="ECO:0000256" key="5">
    <source>
        <dbReference type="ARBA" id="ARBA00022741"/>
    </source>
</evidence>
<dbReference type="Gene3D" id="1.20.58.530">
    <property type="match status" value="1"/>
</dbReference>
<dbReference type="GO" id="GO:0005737">
    <property type="term" value="C:cytoplasm"/>
    <property type="evidence" value="ECO:0007669"/>
    <property type="project" value="UniProtKB-SubCell"/>
</dbReference>
<keyword evidence="5 9" id="KW-0547">Nucleotide-binding</keyword>
<keyword evidence="9" id="KW-0009">Actin-binding</keyword>
<dbReference type="PROSITE" id="PS51456">
    <property type="entry name" value="MYOSIN_MOTOR"/>
    <property type="match status" value="1"/>
</dbReference>
<dbReference type="SMART" id="SM00314">
    <property type="entry name" value="RA"/>
    <property type="match status" value="2"/>
</dbReference>
<dbReference type="InterPro" id="IPR029071">
    <property type="entry name" value="Ubiquitin-like_domsf"/>
</dbReference>
<feature type="domain" description="Ras-associating" evidence="12">
    <location>
        <begin position="1368"/>
        <end position="1472"/>
    </location>
</feature>
<name>A0A9J6BSV1_POLVA</name>
<evidence type="ECO:0000259" key="13">
    <source>
        <dbReference type="PROSITE" id="PS51016"/>
    </source>
</evidence>
<dbReference type="Gene3D" id="3.40.850.10">
    <property type="entry name" value="Kinesin motor domain"/>
    <property type="match status" value="1"/>
</dbReference>
<dbReference type="InterPro" id="IPR019748">
    <property type="entry name" value="FERM_central"/>
</dbReference>
<dbReference type="SMART" id="SM00242">
    <property type="entry name" value="MYSc"/>
    <property type="match status" value="1"/>
</dbReference>
<proteinExistence type="inferred from homology"/>
<comment type="caution">
    <text evidence="15">The sequence shown here is derived from an EMBL/GenBank/DDBJ whole genome shotgun (WGS) entry which is preliminary data.</text>
</comment>
<accession>A0A9J6BSV1</accession>
<dbReference type="InterPro" id="IPR000048">
    <property type="entry name" value="IQ_motif_EF-hand-BS"/>
</dbReference>
<feature type="compositionally biased region" description="Polar residues" evidence="10">
    <location>
        <begin position="1093"/>
        <end position="1106"/>
    </location>
</feature>
<evidence type="ECO:0000256" key="2">
    <source>
        <dbReference type="ARBA" id="ARBA00008314"/>
    </source>
</evidence>
<dbReference type="Gene3D" id="1.20.80.10">
    <property type="match status" value="2"/>
</dbReference>
<feature type="domain" description="Myosin motor" evidence="14">
    <location>
        <begin position="18"/>
        <end position="711"/>
    </location>
</feature>
<feature type="compositionally biased region" description="Low complexity" evidence="10">
    <location>
        <begin position="1107"/>
        <end position="1132"/>
    </location>
</feature>
<dbReference type="GO" id="GO:0003774">
    <property type="term" value="F:cytoskeletal motor activity"/>
    <property type="evidence" value="ECO:0007669"/>
    <property type="project" value="UniProtKB-UniRule"/>
</dbReference>
<dbReference type="Pfam" id="PF00063">
    <property type="entry name" value="Myosin_head"/>
    <property type="match status" value="1"/>
</dbReference>
<dbReference type="InterPro" id="IPR011993">
    <property type="entry name" value="PH-like_dom_sf"/>
</dbReference>
<feature type="domain" description="Ras-associating" evidence="12">
    <location>
        <begin position="1940"/>
        <end position="2016"/>
    </location>
</feature>
<evidence type="ECO:0000313" key="15">
    <source>
        <dbReference type="EMBL" id="KAG5672784.1"/>
    </source>
</evidence>
<dbReference type="Gene3D" id="1.20.5.190">
    <property type="match status" value="1"/>
</dbReference>
<dbReference type="Gene3D" id="6.20.240.20">
    <property type="match status" value="1"/>
</dbReference>
<dbReference type="InterPro" id="IPR027417">
    <property type="entry name" value="P-loop_NTPase"/>
</dbReference>
<dbReference type="InterPro" id="IPR000159">
    <property type="entry name" value="RA_dom"/>
</dbReference>
<dbReference type="CDD" id="cd14883">
    <property type="entry name" value="MYSc_Myo22"/>
    <property type="match status" value="1"/>
</dbReference>
<dbReference type="CDD" id="cd14473">
    <property type="entry name" value="FERM_B-lobe"/>
    <property type="match status" value="2"/>
</dbReference>
<dbReference type="GO" id="GO:0009887">
    <property type="term" value="P:animal organ morphogenesis"/>
    <property type="evidence" value="ECO:0007669"/>
    <property type="project" value="UniProtKB-ARBA"/>
</dbReference>
<dbReference type="GO" id="GO:0016459">
    <property type="term" value="C:myosin complex"/>
    <property type="evidence" value="ECO:0007669"/>
    <property type="project" value="UniProtKB-KW"/>
</dbReference>
<dbReference type="GO" id="GO:0005096">
    <property type="term" value="F:GTPase activator activity"/>
    <property type="evidence" value="ECO:0007669"/>
    <property type="project" value="UniProtKB-KW"/>
</dbReference>
<dbReference type="InterPro" id="IPR000299">
    <property type="entry name" value="FERM_domain"/>
</dbReference>
<keyword evidence="7 9" id="KW-0518">Myosin</keyword>
<dbReference type="SUPFAM" id="SSF54236">
    <property type="entry name" value="Ubiquitin-like"/>
    <property type="match status" value="2"/>
</dbReference>
<dbReference type="InterPro" id="IPR002404">
    <property type="entry name" value="IRS_PTB"/>
</dbReference>
<feature type="region of interest" description="Disordered" evidence="10">
    <location>
        <begin position="793"/>
        <end position="817"/>
    </location>
</feature>
<feature type="binding site" evidence="9">
    <location>
        <begin position="111"/>
        <end position="118"/>
    </location>
    <ligand>
        <name>ATP</name>
        <dbReference type="ChEBI" id="CHEBI:30616"/>
    </ligand>
</feature>
<evidence type="ECO:0000256" key="4">
    <source>
        <dbReference type="ARBA" id="ARBA00022490"/>
    </source>
</evidence>
<dbReference type="InterPro" id="IPR019749">
    <property type="entry name" value="Band_41_domain"/>
</dbReference>
<dbReference type="EMBL" id="JADBJN010000003">
    <property type="protein sequence ID" value="KAG5672784.1"/>
    <property type="molecule type" value="Genomic_DNA"/>
</dbReference>
<feature type="compositionally biased region" description="Low complexity" evidence="10">
    <location>
        <begin position="951"/>
        <end position="960"/>
    </location>
</feature>
<sequence>MEVIKFIEGRVGSSTADKGVADMTCIPEIDENGINRNLKVRYDRDEIYTYTGSILIAVNPYKEIDCYGLDHVYKYHGQKIGLLEPHVFALAEAAYRNIIDNDENQSCVISGESGAGKTETTKFVLQYLCSVTCDVSTWVQQQILEANTILEAFGNAKTIRNDNSSRFGKFMQVCFDSKHTIKGCIIQDYLLEQSRITFQSPGERNYHVMYQLVAEGQHNKEVGQSLHLREPSFYKYLNASGSVQIDTTIEAKKFEGLRLAFQVLQIPQPLIDGIFRVLSAILWLGNLEFEDVDGERCELAVDDKEIVSKVAELLGLENDDVCQVALKRQINVRGNITEIPLKVQEARENRHAMAKALYSRTFAWLINHINTCINPGQDADRFLGVLDIFGFENFTTNSFEQLCINYTNEKLHKFFNHYVFALEQEIYKQEEIVFSHIQFTDNTQCLELIEKPPRCLLKLLTEQCHMPKGSDAAYVINLNSEFEGHAHYEKSSDRRHLETEFSIRHYAGSVTYQAKGFVDKNRDVQQDVLFDFMSRSKNNFVQELSSYQDLLTLQSTSQSQQQLSNIANGVTTVQRNTSKGKLTVSDTFRYQLQSLVDVLQSTNPWYVRCIKPNSEKLPNDYDDQMVLDQLRYLGMLDIIRIRREGYQIHLPFDEFVYRYQCLTKRVRNLPIKDQVLSVINDLHVPASEWQMGKTKVFLRAKVHEPLEDARKGVINAKATIIQKHWRRHNERRKYNNVKIAAMKIQHAYRGWKLRIEFLRKRRAAIVIQSHLRGVFAREVAAALREMRRVEEEMRKRERLEAERKQREAEQAEADRLALEESERVAKQEIMALTQMAEQINSKFSAQQQQNQRKSEIYPNGIKASNESVDLDNLFAFLSEVTPNGGGANANAIINEIDEKMNHLVEDLDVELESVIQQEIEGLTNEKNLAKSQTQGKQQSQMPITASPIPQNHIQQQIQAPSTQPPQQLNHQQNSIMTQQQQKMGIPSLPEPTTRPPPPPMFNGNSQSALPQSIPNQQQQQQQASKKILYEEPIYEAVIHHRESQNHHNMMQLPPLQPIVTQGIQTLPTVKEVPEPLPTPPIDTHIKLRPKSPAVQNVRSASPMTNRLSGGPLSPSSPKHSRPSSRTSSTGGHPYEREQRRKHRVEKKLQEMQSDNMDREKEHQQREDMYHDILEFAENFFNTHERSPEGTIMATLTRKGRKSVDMVPKYEMVTYYRGNSIPSSHIHMYDPENVTLACNIFKELCKYIRGELSAERELQVIQYIIGQGIEREELRDEIFIQAMRQATNNPSIEWTDRIWLLLCLSIVAFQPSKMLFKYFVSFLKRNLEQLEGKLRQYAQWCLDNCKNTKVSCRQYPPSSVEIAAMRRLGTIVCRFFFLDGRTKAIDVHPTDTAADAVAKLAEKLGLYNIEGWAIYQSRPDGEEHVKSHDYLYDIIAAWEIKQTKIQATNSTLRKNATTLGSGENRFVFKRRMFKSTRELSQDPMEINLLYAQAVYCIVKCDEFPVSEKVALQLAGLQAQVALGDPSNQPKLEYYSEVSSYLPDRISKTREDQLWIPILAQAHRQYGAGRTELTAKVLYLSCVMQYPLYGTTMFNVSYRGYWSYGNNLILGINCEGIVLIKPDDKFILYEFRYSEIESIMLDPSDSFITINLNRSITAPEQQRCYVFETKQKHEIGSLIVSYYPPLSNWITENENPKGKGKGITNEDRVRLHHNIVVCRRQLVDTEMLRKPHDLSGGFLRNTLRRLSKHRLEKLRAEGANSIAEHGETYKGFPHAYWAFSRQSLPGSLTKLPDQEEQAMLNVFQSILTYAGLGQNGEVVQRAEDEHITLIQSIMERCMRKESLLNELYLQLIKQTTDHPDPNSRVNLRHWALLSLACSVILPPQKSVRKYLIGHLRRCASDYISEEGKYARFAEKCFMKTQGTRRRQWPPSREEIVCTINRRPIYARFHFMDGQYHSVEFHPSSTSREVMEIVKKKIGLQENAQGYAIYEVLGASERSLLPDEKVADVMSKWEKYRNAAAQAAQQTQTQNNANNQSCRRQHHLFLFKKHLFCDQYMNLDDPVEKELLYHQVLHGLRAERFPISEMEAIMLTALQGQVELGDCTDAVQDYRVIAGHCLPPRFVPNIPHEGVAMHHQSLRGMTQAEAKKSFLNLIQSWPLHKATIFDVMQSFTSNWPRILWLAVDQKGMHLLEHRSRNTLCTYDYHSILSFSPNMNCLMIITGSEKKQSKVILTTTQAFQIANLMREYMEVIKAQMQKEEIPPVAPPHAPAHGIQQPNNLINNNNIEMKKNTRPASNVMRHSGLAAPS</sequence>
<evidence type="ECO:0000256" key="7">
    <source>
        <dbReference type="ARBA" id="ARBA00023123"/>
    </source>
</evidence>
<dbReference type="Gene3D" id="2.30.29.30">
    <property type="entry name" value="Pleckstrin-homology domain (PH domain)/Phosphotyrosine-binding domain (PTB)"/>
    <property type="match status" value="2"/>
</dbReference>
<keyword evidence="4" id="KW-0963">Cytoplasm</keyword>
<dbReference type="GO" id="GO:0071944">
    <property type="term" value="C:cell periphery"/>
    <property type="evidence" value="ECO:0007669"/>
    <property type="project" value="UniProtKB-ARBA"/>
</dbReference>
<evidence type="ECO:0000313" key="16">
    <source>
        <dbReference type="Proteomes" id="UP001107558"/>
    </source>
</evidence>
<dbReference type="PROSITE" id="PS50096">
    <property type="entry name" value="IQ"/>
    <property type="match status" value="3"/>
</dbReference>
<feature type="domain" description="FERM" evidence="11">
    <location>
        <begin position="1942"/>
        <end position="2252"/>
    </location>
</feature>
<feature type="compositionally biased region" description="Polar residues" evidence="10">
    <location>
        <begin position="964"/>
        <end position="982"/>
    </location>
</feature>
<dbReference type="PANTHER" id="PTHR46049:SF5">
    <property type="entry name" value="PLECKSTRIN HOMOLOGY DOMAIN-CONTAINING FAMILY H MEMBER 3"/>
    <property type="match status" value="1"/>
</dbReference>
<reference evidence="15" key="1">
    <citation type="submission" date="2021-03" db="EMBL/GenBank/DDBJ databases">
        <title>Chromosome level genome of the anhydrobiotic midge Polypedilum vanderplanki.</title>
        <authorList>
            <person name="Yoshida Y."/>
            <person name="Kikawada T."/>
            <person name="Gusev O."/>
        </authorList>
    </citation>
    <scope>NUCLEOTIDE SEQUENCE</scope>
    <source>
        <strain evidence="15">NIAS01</strain>
        <tissue evidence="15">Whole body or cell culture</tissue>
    </source>
</reference>
<dbReference type="Proteomes" id="UP001107558">
    <property type="component" value="Chromosome 3"/>
</dbReference>
<dbReference type="InterPro" id="IPR036961">
    <property type="entry name" value="Kinesin_motor_dom_sf"/>
</dbReference>
<dbReference type="CDD" id="cd13203">
    <property type="entry name" value="FERM_C1_myosin_like"/>
    <property type="match status" value="1"/>
</dbReference>
<dbReference type="InterPro" id="IPR035963">
    <property type="entry name" value="FERM_2"/>
</dbReference>
<dbReference type="Pfam" id="PF00373">
    <property type="entry name" value="FERM_M"/>
    <property type="match status" value="2"/>
</dbReference>
<dbReference type="GO" id="GO:0030182">
    <property type="term" value="P:neuron differentiation"/>
    <property type="evidence" value="ECO:0007669"/>
    <property type="project" value="UniProtKB-ARBA"/>
</dbReference>
<dbReference type="OrthoDB" id="6108017at2759"/>
<dbReference type="Gene3D" id="1.25.40.530">
    <property type="entry name" value="MyTH4 domain"/>
    <property type="match status" value="2"/>
</dbReference>